<dbReference type="GO" id="GO:0005737">
    <property type="term" value="C:cytoplasm"/>
    <property type="evidence" value="ECO:0007669"/>
    <property type="project" value="TreeGrafter"/>
</dbReference>
<name>A0A433SDJ8_9BURK</name>
<evidence type="ECO:0000256" key="3">
    <source>
        <dbReference type="SAM" id="SignalP"/>
    </source>
</evidence>
<evidence type="ECO:0000259" key="4">
    <source>
        <dbReference type="Pfam" id="PF01266"/>
    </source>
</evidence>
<feature type="chain" id="PRO_5019347429" evidence="3">
    <location>
        <begin position="22"/>
        <end position="418"/>
    </location>
</feature>
<dbReference type="PANTHER" id="PTHR13847:SF280">
    <property type="entry name" value="D-AMINO ACID DEHYDROGENASE"/>
    <property type="match status" value="1"/>
</dbReference>
<dbReference type="SUPFAM" id="SSF54373">
    <property type="entry name" value="FAD-linked reductases, C-terminal domain"/>
    <property type="match status" value="1"/>
</dbReference>
<keyword evidence="6" id="KW-1185">Reference proteome</keyword>
<evidence type="ECO:0000256" key="1">
    <source>
        <dbReference type="ARBA" id="ARBA00009410"/>
    </source>
</evidence>
<protein>
    <submittedName>
        <fullName evidence="5">D-amino acid dehydrogenase 1</fullName>
        <ecNumber evidence="5">1.4.99.-</ecNumber>
    </submittedName>
</protein>
<comment type="caution">
    <text evidence="5">The sequence shown here is derived from an EMBL/GenBank/DDBJ whole genome shotgun (WGS) entry which is preliminary data.</text>
</comment>
<evidence type="ECO:0000256" key="2">
    <source>
        <dbReference type="ARBA" id="ARBA00023002"/>
    </source>
</evidence>
<evidence type="ECO:0000313" key="6">
    <source>
        <dbReference type="Proteomes" id="UP000286947"/>
    </source>
</evidence>
<dbReference type="EC" id="1.4.99.-" evidence="5"/>
<dbReference type="Gene3D" id="3.50.50.60">
    <property type="entry name" value="FAD/NAD(P)-binding domain"/>
    <property type="match status" value="2"/>
</dbReference>
<dbReference type="SUPFAM" id="SSF51905">
    <property type="entry name" value="FAD/NAD(P)-binding domain"/>
    <property type="match status" value="1"/>
</dbReference>
<feature type="signal peptide" evidence="3">
    <location>
        <begin position="1"/>
        <end position="21"/>
    </location>
</feature>
<keyword evidence="2 5" id="KW-0560">Oxidoreductase</keyword>
<accession>A0A433SDJ8</accession>
<dbReference type="Proteomes" id="UP000286947">
    <property type="component" value="Unassembled WGS sequence"/>
</dbReference>
<dbReference type="RefSeq" id="WP_126979836.1">
    <property type="nucleotide sequence ID" value="NZ_PQSP01000003.1"/>
</dbReference>
<organism evidence="5 6">
    <name type="scientific">Saezia sanguinis</name>
    <dbReference type="NCBI Taxonomy" id="1965230"/>
    <lineage>
        <taxon>Bacteria</taxon>
        <taxon>Pseudomonadati</taxon>
        <taxon>Pseudomonadota</taxon>
        <taxon>Betaproteobacteria</taxon>
        <taxon>Burkholderiales</taxon>
        <taxon>Saeziaceae</taxon>
        <taxon>Saezia</taxon>
    </lineage>
</organism>
<dbReference type="OrthoDB" id="18526at2"/>
<gene>
    <name evidence="5" type="primary">dadA1_2</name>
    <name evidence="5" type="ORF">CUZ56_01625</name>
</gene>
<sequence>MTYGRVCIVGAGIVGSASAFALARGGWDVTLVDSAEGPGLGTSFANGAQLSYSYVEPLATPDALASLPKWLLDASSPLKWHPRMEFAHACWLAQFTACCRPSMVKKTTEALLALSFLSRDTLHQWLPELPDQEQLSFTQTGKLVIYRNEKSREHVQNQLNWQARMGCKQKIVSAQECIELEPALAATGGGTIAFGVWTAEEEAIDAHTLSRALAQASGAQCLYNCAIQRIETAHGQVTALITRDKQRIEADHFVIATGPDSNKLLRPLHIALPIEPIRGFSITLPIIKPEAAPVVNITDTSRKTVHARLGNMLRSAGFAELCGWNTQLNAARIEALCQYVQATFPGACDLSQPHAWAGLRPTTPSGRPIVSGTPLRNLWLNTGHGSLGLTLAAGSANVLEKLMTGQTPTIPSTPYRYK</sequence>
<dbReference type="Pfam" id="PF01266">
    <property type="entry name" value="DAO"/>
    <property type="match status" value="1"/>
</dbReference>
<dbReference type="InterPro" id="IPR036188">
    <property type="entry name" value="FAD/NAD-bd_sf"/>
</dbReference>
<dbReference type="Gene3D" id="3.30.9.10">
    <property type="entry name" value="D-Amino Acid Oxidase, subunit A, domain 2"/>
    <property type="match status" value="1"/>
</dbReference>
<dbReference type="GO" id="GO:0055130">
    <property type="term" value="P:D-alanine catabolic process"/>
    <property type="evidence" value="ECO:0007669"/>
    <property type="project" value="TreeGrafter"/>
</dbReference>
<dbReference type="GO" id="GO:0005886">
    <property type="term" value="C:plasma membrane"/>
    <property type="evidence" value="ECO:0007669"/>
    <property type="project" value="TreeGrafter"/>
</dbReference>
<dbReference type="EMBL" id="PQSP01000003">
    <property type="protein sequence ID" value="RUS66831.1"/>
    <property type="molecule type" value="Genomic_DNA"/>
</dbReference>
<feature type="domain" description="FAD dependent oxidoreductase" evidence="4">
    <location>
        <begin position="5"/>
        <end position="399"/>
    </location>
</feature>
<proteinExistence type="inferred from homology"/>
<dbReference type="AlphaFoldDB" id="A0A433SDJ8"/>
<evidence type="ECO:0000313" key="5">
    <source>
        <dbReference type="EMBL" id="RUS66831.1"/>
    </source>
</evidence>
<comment type="similarity">
    <text evidence="1">Belongs to the DadA oxidoreductase family.</text>
</comment>
<reference evidence="5 6" key="1">
    <citation type="submission" date="2018-01" db="EMBL/GenBank/DDBJ databases">
        <title>Saezia sanguinis gen. nov., sp. nov., in the order Burkholderiales isolated from human blood.</title>
        <authorList>
            <person name="Medina-Pascual M.J."/>
            <person name="Valdezate S."/>
            <person name="Monzon S."/>
            <person name="Cuesta I."/>
            <person name="Carrasco G."/>
            <person name="Villalon P."/>
            <person name="Saez-Nieto J.A."/>
        </authorList>
    </citation>
    <scope>NUCLEOTIDE SEQUENCE [LARGE SCALE GENOMIC DNA]</scope>
    <source>
        <strain evidence="5 6">CNM695-12</strain>
    </source>
</reference>
<dbReference type="GO" id="GO:0008718">
    <property type="term" value="F:D-amino-acid dehydrogenase activity"/>
    <property type="evidence" value="ECO:0007669"/>
    <property type="project" value="TreeGrafter"/>
</dbReference>
<dbReference type="InterPro" id="IPR006076">
    <property type="entry name" value="FAD-dep_OxRdtase"/>
</dbReference>
<dbReference type="PANTHER" id="PTHR13847">
    <property type="entry name" value="SARCOSINE DEHYDROGENASE-RELATED"/>
    <property type="match status" value="1"/>
</dbReference>
<dbReference type="NCBIfam" id="NF001933">
    <property type="entry name" value="PRK00711.1"/>
    <property type="match status" value="1"/>
</dbReference>
<keyword evidence="3" id="KW-0732">Signal</keyword>